<dbReference type="OrthoDB" id="5428038at2759"/>
<gene>
    <name evidence="1" type="ORF">IMSHALPRED_003241</name>
</gene>
<name>A0A8H3F3Y1_9LECA</name>
<evidence type="ECO:0000313" key="2">
    <source>
        <dbReference type="Proteomes" id="UP000664534"/>
    </source>
</evidence>
<comment type="caution">
    <text evidence="1">The sequence shown here is derived from an EMBL/GenBank/DDBJ whole genome shotgun (WGS) entry which is preliminary data.</text>
</comment>
<organism evidence="1 2">
    <name type="scientific">Imshaugia aleurites</name>
    <dbReference type="NCBI Taxonomy" id="172621"/>
    <lineage>
        <taxon>Eukaryota</taxon>
        <taxon>Fungi</taxon>
        <taxon>Dikarya</taxon>
        <taxon>Ascomycota</taxon>
        <taxon>Pezizomycotina</taxon>
        <taxon>Lecanoromycetes</taxon>
        <taxon>OSLEUM clade</taxon>
        <taxon>Lecanoromycetidae</taxon>
        <taxon>Lecanorales</taxon>
        <taxon>Lecanorineae</taxon>
        <taxon>Parmeliaceae</taxon>
        <taxon>Imshaugia</taxon>
    </lineage>
</organism>
<sequence length="802" mass="92108">MSLRRHVYCLPLRLNAPKDHIWISEDVLNGAMHRFAHGKVPRRHAGLAPGPLEARKRAAKRRMMNFAQVGGGGFDPSVLPGLGALERMEWNWQSPTPLIPQKIDEVAPLPFWLTDPAPLEARKTLGHPEQDEDIESTEKDEEFGQQDADLRLKALRANTVFWQDLNKCRDVAGLYNCAVEYGIDVRMYPKLFFARLCYAGEPLAVLLSALEDVALGTPGNLNFLLDWELRRGDEKKRLREGIHSDDMILLQQWMRWQLHLGLKTEEDIFVFLRFVSRVSNTTGDEALRCSFVASVFEGLQSSSIFGFKDLGNATLYRLFESLTRGPVTRQTLDLGFRLIEAVQHSQLESTGQMISAFIGGVFHAYASLRENQKREPRFLEVIPRTLEMLGGLPQELACSVVLITTKALINDHFRMPAIKAATMQLLDTWWSALAKTDILEFRQKVPLKTEIELLLSTQKPEVAVPYLQHMDDRSKARFMLRYWVGPKTRSGRSRARYLFDGFCSAKVKDSPWVSMFQAARECAQESLEPSDVGVKQVFTVLQMLRKSESIVEIIKQARKLHAIIDETDVVYTIMKHLRTRPHLAERLFYFYPRLRLEKCPVLAERMILNPRIHPETALRYMRSRRTRFPVKREEFSQLRIQLLDRMALAYSMALHITPRMAFRNAYKCYTQHMKERLGPTSVVMARALTRAGIIQPLQAGQWVSTSAVRWILSIVRSTESADVVDRIDEVVYKWRGANARKARAVSLATGCARRYETKVSMSFRVRTKWSKHYRGYEKVYTPSKSSEPRIRLTGSLNHAREA</sequence>
<accession>A0A8H3F3Y1</accession>
<protein>
    <submittedName>
        <fullName evidence="1">Uncharacterized protein</fullName>
    </submittedName>
</protein>
<dbReference type="Proteomes" id="UP000664534">
    <property type="component" value="Unassembled WGS sequence"/>
</dbReference>
<dbReference type="AlphaFoldDB" id="A0A8H3F3Y1"/>
<keyword evidence="2" id="KW-1185">Reference proteome</keyword>
<dbReference type="EMBL" id="CAJPDT010000017">
    <property type="protein sequence ID" value="CAF9916589.1"/>
    <property type="molecule type" value="Genomic_DNA"/>
</dbReference>
<reference evidence="1" key="1">
    <citation type="submission" date="2021-03" db="EMBL/GenBank/DDBJ databases">
        <authorList>
            <person name="Tagirdzhanova G."/>
        </authorList>
    </citation>
    <scope>NUCLEOTIDE SEQUENCE</scope>
</reference>
<evidence type="ECO:0000313" key="1">
    <source>
        <dbReference type="EMBL" id="CAF9916589.1"/>
    </source>
</evidence>
<proteinExistence type="predicted"/>